<evidence type="ECO:0000313" key="11">
    <source>
        <dbReference type="EMBL" id="RMQ50060.1"/>
    </source>
</evidence>
<dbReference type="InterPro" id="IPR025857">
    <property type="entry name" value="MacB_PCD"/>
</dbReference>
<evidence type="ECO:0000256" key="7">
    <source>
        <dbReference type="ARBA" id="ARBA00023136"/>
    </source>
</evidence>
<evidence type="ECO:0000256" key="4">
    <source>
        <dbReference type="ARBA" id="ARBA00022475"/>
    </source>
</evidence>
<evidence type="ECO:0000256" key="3">
    <source>
        <dbReference type="ARBA" id="ARBA00022448"/>
    </source>
</evidence>
<accession>A0A3M4M8F7</accession>
<dbReference type="InterPro" id="IPR003838">
    <property type="entry name" value="ABC3_permease_C"/>
</dbReference>
<dbReference type="EMBL" id="RBRE01000013">
    <property type="protein sequence ID" value="RMQ50060.1"/>
    <property type="molecule type" value="Genomic_DNA"/>
</dbReference>
<evidence type="ECO:0000259" key="9">
    <source>
        <dbReference type="Pfam" id="PF02687"/>
    </source>
</evidence>
<feature type="transmembrane region" description="Helical" evidence="8">
    <location>
        <begin position="337"/>
        <end position="364"/>
    </location>
</feature>
<feature type="transmembrane region" description="Helical" evidence="8">
    <location>
        <begin position="6"/>
        <end position="23"/>
    </location>
</feature>
<name>A0A3M4M8F7_PSECI</name>
<dbReference type="Pfam" id="PF12704">
    <property type="entry name" value="MacB_PCD"/>
    <property type="match status" value="1"/>
</dbReference>
<keyword evidence="11" id="KW-0449">Lipoprotein</keyword>
<keyword evidence="4" id="KW-1003">Cell membrane</keyword>
<feature type="transmembrane region" description="Helical" evidence="8">
    <location>
        <begin position="401"/>
        <end position="421"/>
    </location>
</feature>
<gene>
    <name evidence="11" type="ORF">ALQ04_04962</name>
</gene>
<organism evidence="11 12">
    <name type="scientific">Pseudomonas cichorii</name>
    <dbReference type="NCBI Taxonomy" id="36746"/>
    <lineage>
        <taxon>Bacteria</taxon>
        <taxon>Pseudomonadati</taxon>
        <taxon>Pseudomonadota</taxon>
        <taxon>Gammaproteobacteria</taxon>
        <taxon>Pseudomonadales</taxon>
        <taxon>Pseudomonadaceae</taxon>
        <taxon>Pseudomonas</taxon>
    </lineage>
</organism>
<comment type="caution">
    <text evidence="11">The sequence shown here is derived from an EMBL/GenBank/DDBJ whole genome shotgun (WGS) entry which is preliminary data.</text>
</comment>
<dbReference type="PANTHER" id="PTHR30489:SF0">
    <property type="entry name" value="LIPOPROTEIN-RELEASING SYSTEM TRANSMEMBRANE PROTEIN LOLE"/>
    <property type="match status" value="1"/>
</dbReference>
<dbReference type="AlphaFoldDB" id="A0A3M4M8F7"/>
<dbReference type="GO" id="GO:0044874">
    <property type="term" value="P:lipoprotein localization to outer membrane"/>
    <property type="evidence" value="ECO:0007669"/>
    <property type="project" value="TreeGrafter"/>
</dbReference>
<protein>
    <submittedName>
        <fullName evidence="11">LolC/E family lipoprotein releasing system, transmembrane protein</fullName>
    </submittedName>
</protein>
<keyword evidence="5 8" id="KW-0812">Transmembrane</keyword>
<sequence>MTRPDASHRVGVFTFFYGAPRMFRPLSIFIGARYTRAKRRKSFISFISMTSMIGLALGVLAMIVVLSVMNGFQREMSSRILGMVPHAVIAGVKPVDDWKPLAEAALKNPEVTAAVPFTEMEGMLSYKGSMQPIQVSGVDPALEHEVSIVTRHITRGNLQDLKPGEFGVVLGDITARRFRLSVGDKLTLIVPEVSNAPGGITPRLQRLTVVGVFKVGAELDGSMALINIADAAQMQRWQPNQVQGVRLALKDLYKAPQVSAAIATGLGADYRADDWTHTQGSLFSAMKMEKTMIGLLLLMIVAVAAFNIIATLIMVVNDKGADIAILRTIGATPRQIMAIFMVQGTVIGIVGTLIGGVLGVIAALNVSSIVGWFERVSGQHVFSSDVYFISNLPSELQGGDVLLICSAGFILSFLATIYPAWRAAQVQPAHALRYE</sequence>
<dbReference type="InterPro" id="IPR051447">
    <property type="entry name" value="Lipoprotein-release_system"/>
</dbReference>
<evidence type="ECO:0000256" key="5">
    <source>
        <dbReference type="ARBA" id="ARBA00022692"/>
    </source>
</evidence>
<dbReference type="Proteomes" id="UP000277236">
    <property type="component" value="Unassembled WGS sequence"/>
</dbReference>
<proteinExistence type="inferred from homology"/>
<feature type="transmembrane region" description="Helical" evidence="8">
    <location>
        <begin position="292"/>
        <end position="316"/>
    </location>
</feature>
<evidence type="ECO:0000256" key="6">
    <source>
        <dbReference type="ARBA" id="ARBA00022989"/>
    </source>
</evidence>
<dbReference type="InterPro" id="IPR011925">
    <property type="entry name" value="LolCE_TM"/>
</dbReference>
<feature type="domain" description="ABC3 transporter permease C-terminal" evidence="9">
    <location>
        <begin position="295"/>
        <end position="428"/>
    </location>
</feature>
<dbReference type="GO" id="GO:0098797">
    <property type="term" value="C:plasma membrane protein complex"/>
    <property type="evidence" value="ECO:0007669"/>
    <property type="project" value="TreeGrafter"/>
</dbReference>
<feature type="domain" description="MacB-like periplasmic core" evidence="10">
    <location>
        <begin position="48"/>
        <end position="263"/>
    </location>
</feature>
<comment type="similarity">
    <text evidence="2">Belongs to the ABC-4 integral membrane protein family. LolC/E subfamily.</text>
</comment>
<dbReference type="PANTHER" id="PTHR30489">
    <property type="entry name" value="LIPOPROTEIN-RELEASING SYSTEM TRANSMEMBRANE PROTEIN LOLE"/>
    <property type="match status" value="1"/>
</dbReference>
<reference evidence="11 12" key="1">
    <citation type="submission" date="2018-08" db="EMBL/GenBank/DDBJ databases">
        <title>Recombination of ecologically and evolutionarily significant loci maintains genetic cohesion in the Pseudomonas syringae species complex.</title>
        <authorList>
            <person name="Dillon M."/>
            <person name="Thakur S."/>
            <person name="Almeida R.N.D."/>
            <person name="Weir B.S."/>
            <person name="Guttman D.S."/>
        </authorList>
    </citation>
    <scope>NUCLEOTIDE SEQUENCE [LARGE SCALE GENOMIC DNA]</scope>
    <source>
        <strain evidence="11 12">ICMP 3353</strain>
    </source>
</reference>
<feature type="transmembrane region" description="Helical" evidence="8">
    <location>
        <begin position="43"/>
        <end position="69"/>
    </location>
</feature>
<dbReference type="NCBIfam" id="TIGR02212">
    <property type="entry name" value="lolCE"/>
    <property type="match status" value="1"/>
</dbReference>
<keyword evidence="7 8" id="KW-0472">Membrane</keyword>
<keyword evidence="3" id="KW-0813">Transport</keyword>
<evidence type="ECO:0000259" key="10">
    <source>
        <dbReference type="Pfam" id="PF12704"/>
    </source>
</evidence>
<dbReference type="GO" id="GO:0042953">
    <property type="term" value="P:lipoprotein transport"/>
    <property type="evidence" value="ECO:0007669"/>
    <property type="project" value="InterPro"/>
</dbReference>
<evidence type="ECO:0000313" key="12">
    <source>
        <dbReference type="Proteomes" id="UP000277236"/>
    </source>
</evidence>
<comment type="subcellular location">
    <subcellularLocation>
        <location evidence="1">Cell membrane</location>
        <topology evidence="1">Multi-pass membrane protein</topology>
    </subcellularLocation>
</comment>
<keyword evidence="6 8" id="KW-1133">Transmembrane helix</keyword>
<evidence type="ECO:0000256" key="1">
    <source>
        <dbReference type="ARBA" id="ARBA00004651"/>
    </source>
</evidence>
<dbReference type="Pfam" id="PF02687">
    <property type="entry name" value="FtsX"/>
    <property type="match status" value="1"/>
</dbReference>
<evidence type="ECO:0000256" key="8">
    <source>
        <dbReference type="SAM" id="Phobius"/>
    </source>
</evidence>
<evidence type="ECO:0000256" key="2">
    <source>
        <dbReference type="ARBA" id="ARBA00005236"/>
    </source>
</evidence>